<protein>
    <submittedName>
        <fullName evidence="1">CLUMA_CG003971, isoform A</fullName>
    </submittedName>
</protein>
<gene>
    <name evidence="1" type="ORF">CLUMA_CG003971</name>
</gene>
<sequence length="73" mass="8660">MYRLLSIIFSLKLFTSMSWLAEEKRRKFQNMFYPIGLIITINLTNTHDFIADLMNTKNLLSPIFWEAFVLEIG</sequence>
<name>A0A1J1HS99_9DIPT</name>
<organism evidence="1 2">
    <name type="scientific">Clunio marinus</name>
    <dbReference type="NCBI Taxonomy" id="568069"/>
    <lineage>
        <taxon>Eukaryota</taxon>
        <taxon>Metazoa</taxon>
        <taxon>Ecdysozoa</taxon>
        <taxon>Arthropoda</taxon>
        <taxon>Hexapoda</taxon>
        <taxon>Insecta</taxon>
        <taxon>Pterygota</taxon>
        <taxon>Neoptera</taxon>
        <taxon>Endopterygota</taxon>
        <taxon>Diptera</taxon>
        <taxon>Nematocera</taxon>
        <taxon>Chironomoidea</taxon>
        <taxon>Chironomidae</taxon>
        <taxon>Clunio</taxon>
    </lineage>
</organism>
<proteinExistence type="predicted"/>
<dbReference type="Proteomes" id="UP000183832">
    <property type="component" value="Unassembled WGS sequence"/>
</dbReference>
<accession>A0A1J1HS99</accession>
<keyword evidence="2" id="KW-1185">Reference proteome</keyword>
<dbReference type="EMBL" id="CVRI01000017">
    <property type="protein sequence ID" value="CRK90260.1"/>
    <property type="molecule type" value="Genomic_DNA"/>
</dbReference>
<reference evidence="1 2" key="1">
    <citation type="submission" date="2015-04" db="EMBL/GenBank/DDBJ databases">
        <authorList>
            <person name="Syromyatnikov M.Y."/>
            <person name="Popov V.N."/>
        </authorList>
    </citation>
    <scope>NUCLEOTIDE SEQUENCE [LARGE SCALE GENOMIC DNA]</scope>
</reference>
<evidence type="ECO:0000313" key="1">
    <source>
        <dbReference type="EMBL" id="CRK90260.1"/>
    </source>
</evidence>
<dbReference type="AlphaFoldDB" id="A0A1J1HS99"/>
<evidence type="ECO:0000313" key="2">
    <source>
        <dbReference type="Proteomes" id="UP000183832"/>
    </source>
</evidence>